<protein>
    <submittedName>
        <fullName evidence="1">Uncharacterized protein</fullName>
    </submittedName>
</protein>
<sequence length="43" mass="5014">MQLFSKKHNAASYALNKWFKTVRTSTWSTHADVKATFSDVDYM</sequence>
<accession>A0ABU7GYF0</accession>
<dbReference type="Proteomes" id="UP001337681">
    <property type="component" value="Unassembled WGS sequence"/>
</dbReference>
<evidence type="ECO:0000313" key="1">
    <source>
        <dbReference type="EMBL" id="MEE1884021.1"/>
    </source>
</evidence>
<organism evidence="1 2">
    <name type="scientific">Pedobacter flavus</name>
    <dbReference type="NCBI Taxonomy" id="3113906"/>
    <lineage>
        <taxon>Bacteria</taxon>
        <taxon>Pseudomonadati</taxon>
        <taxon>Bacteroidota</taxon>
        <taxon>Sphingobacteriia</taxon>
        <taxon>Sphingobacteriales</taxon>
        <taxon>Sphingobacteriaceae</taxon>
        <taxon>Pedobacter</taxon>
    </lineage>
</organism>
<proteinExistence type="predicted"/>
<comment type="caution">
    <text evidence="1">The sequence shown here is derived from an EMBL/GenBank/DDBJ whole genome shotgun (WGS) entry which is preliminary data.</text>
</comment>
<evidence type="ECO:0000313" key="2">
    <source>
        <dbReference type="Proteomes" id="UP001337681"/>
    </source>
</evidence>
<keyword evidence="2" id="KW-1185">Reference proteome</keyword>
<dbReference type="EMBL" id="JAZDQU010000001">
    <property type="protein sequence ID" value="MEE1884021.1"/>
    <property type="molecule type" value="Genomic_DNA"/>
</dbReference>
<reference evidence="1 2" key="1">
    <citation type="submission" date="2024-01" db="EMBL/GenBank/DDBJ databases">
        <title>Pedobacter sp. nov., isolated from oil-contaminated soil.</title>
        <authorList>
            <person name="Le N.T.T."/>
        </authorList>
    </citation>
    <scope>NUCLEOTIDE SEQUENCE [LARGE SCALE GENOMIC DNA]</scope>
    <source>
        <strain evidence="1 2">VNH31</strain>
    </source>
</reference>
<name>A0ABU7GYF0_9SPHI</name>
<gene>
    <name evidence="1" type="ORF">VRU49_01195</name>
</gene>
<dbReference type="RefSeq" id="WP_330144941.1">
    <property type="nucleotide sequence ID" value="NZ_JAZDQU010000001.1"/>
</dbReference>